<keyword evidence="4" id="KW-0436">Ligase</keyword>
<dbReference type="EMBL" id="VCQU01000001">
    <property type="protein sequence ID" value="NMN93979.1"/>
    <property type="molecule type" value="Genomic_DNA"/>
</dbReference>
<dbReference type="InterPro" id="IPR016185">
    <property type="entry name" value="PreATP-grasp_dom_sf"/>
</dbReference>
<evidence type="ECO:0000256" key="7">
    <source>
        <dbReference type="ARBA" id="ARBA00022840"/>
    </source>
</evidence>
<feature type="domain" description="CoA carboxyltransferase C-terminal" evidence="16">
    <location>
        <begin position="1539"/>
        <end position="1828"/>
    </location>
</feature>
<dbReference type="GO" id="GO:0003989">
    <property type="term" value="F:acetyl-CoA carboxylase activity"/>
    <property type="evidence" value="ECO:0007669"/>
    <property type="project" value="UniProtKB-EC"/>
</dbReference>
<dbReference type="SUPFAM" id="SSF51230">
    <property type="entry name" value="Single hybrid motif"/>
    <property type="match status" value="1"/>
</dbReference>
<evidence type="ECO:0000256" key="10">
    <source>
        <dbReference type="ARBA" id="ARBA00048065"/>
    </source>
</evidence>
<keyword evidence="8" id="KW-0443">Lipid metabolism</keyword>
<evidence type="ECO:0000259" key="13">
    <source>
        <dbReference type="PROSITE" id="PS50968"/>
    </source>
</evidence>
<comment type="catalytic activity">
    <reaction evidence="10">
        <text>hydrogencarbonate + acetyl-CoA + ATP = malonyl-CoA + ADP + phosphate + H(+)</text>
        <dbReference type="Rhea" id="RHEA:11308"/>
        <dbReference type="ChEBI" id="CHEBI:15378"/>
        <dbReference type="ChEBI" id="CHEBI:17544"/>
        <dbReference type="ChEBI" id="CHEBI:30616"/>
        <dbReference type="ChEBI" id="CHEBI:43474"/>
        <dbReference type="ChEBI" id="CHEBI:57288"/>
        <dbReference type="ChEBI" id="CHEBI:57384"/>
        <dbReference type="ChEBI" id="CHEBI:456216"/>
        <dbReference type="EC" id="6.4.1.2"/>
    </reaction>
</comment>
<comment type="caution">
    <text evidence="17">The sequence shown here is derived from an EMBL/GenBank/DDBJ whole genome shotgun (WGS) entry which is preliminary data.</text>
</comment>
<protein>
    <recommendedName>
        <fullName evidence="2">biotin carboxylase</fullName>
        <ecNumber evidence="2">6.3.4.14</ecNumber>
    </recommendedName>
</protein>
<dbReference type="GO" id="GO:0006633">
    <property type="term" value="P:fatty acid biosynthetic process"/>
    <property type="evidence" value="ECO:0007669"/>
    <property type="project" value="UniProtKB-KW"/>
</dbReference>
<dbReference type="PANTHER" id="PTHR45728">
    <property type="entry name" value="ACETYL-COA CARBOXYLASE, ISOFORM A"/>
    <property type="match status" value="1"/>
</dbReference>
<dbReference type="GO" id="GO:0004075">
    <property type="term" value="F:biotin carboxylase activity"/>
    <property type="evidence" value="ECO:0007669"/>
    <property type="project" value="UniProtKB-EC"/>
</dbReference>
<dbReference type="InterPro" id="IPR011761">
    <property type="entry name" value="ATP-grasp"/>
</dbReference>
<comment type="catalytic activity">
    <reaction evidence="11">
        <text>N(6)-biotinyl-L-lysyl-[protein] + hydrogencarbonate + ATP = N(6)-carboxybiotinyl-L-lysyl-[protein] + ADP + phosphate + H(+)</text>
        <dbReference type="Rhea" id="RHEA:13501"/>
        <dbReference type="Rhea" id="RHEA-COMP:10505"/>
        <dbReference type="Rhea" id="RHEA-COMP:10506"/>
        <dbReference type="ChEBI" id="CHEBI:15378"/>
        <dbReference type="ChEBI" id="CHEBI:17544"/>
        <dbReference type="ChEBI" id="CHEBI:30616"/>
        <dbReference type="ChEBI" id="CHEBI:43474"/>
        <dbReference type="ChEBI" id="CHEBI:83144"/>
        <dbReference type="ChEBI" id="CHEBI:83145"/>
        <dbReference type="ChEBI" id="CHEBI:456216"/>
        <dbReference type="EC" id="6.3.4.14"/>
    </reaction>
</comment>
<dbReference type="InterPro" id="IPR049076">
    <property type="entry name" value="ACCA"/>
</dbReference>
<dbReference type="Pfam" id="PF02785">
    <property type="entry name" value="Biotin_carb_C"/>
    <property type="match status" value="1"/>
</dbReference>
<feature type="domain" description="ATP-grasp" evidence="14">
    <location>
        <begin position="126"/>
        <end position="324"/>
    </location>
</feature>
<dbReference type="Pfam" id="PF00364">
    <property type="entry name" value="Biotin_lipoyl"/>
    <property type="match status" value="1"/>
</dbReference>
<dbReference type="Gene3D" id="3.90.226.10">
    <property type="entry name" value="2-enoyl-CoA Hydratase, Chain A, domain 1"/>
    <property type="match status" value="2"/>
</dbReference>
<sequence length="1828" mass="198458">MFKRIAVVNRGEAAVRLIRAVRELNAEHSHGIRTIALHTSAESRAMFVRQADEAVTLRSSSTGSPYLDHQELERALLEAKADAVWVGWGFVAEDPAFADLCAKLNITFIGPPAEAMRLLGDKVAAKILAEKVGVPVAPWSGGPVETRADARRHAQAIGYPLIIKARSGGGGRGIRKVYAEDELELALERTQGEAERSFGDPVVFIERLVTEARHVEVQVIADNYGNVWAPGVRDCSIQRKNQKVIEESSSPVLTKEQADHLRAASSELVRTAGYRGAGTVEYLYQPDQQLFTFLEVNTRLQVEHPITEATTGLDLVKLQIQVASGVALEGECPTEFGHAVEARLNAEDADNGFAPAPGTVHLLKFPLGSGLRVDTGIAQGDVIPPDYDSMVAKVIAWGKDRSEALARLRTALRETTVVLDGGTTTKSFLLDLLDREELISGSADTGWLDRTGAGTGDGPTPVADVALIAAAIDAYDVEEAHERATFLSSARGGRPRASHSIGRTVELSYQGQAYQLTVGQIGPRRYRVETEDRAYEVDVDRLGEFESRIDLRGSRFHVVTVPGPAGYLVEVDGMSHRISQDDAGVVRAPAPAVVVAVPVAVGDEVAAGATLVVLEAMKMETAVRAAYPGRVREVLAVVNSQVDAGAALLRVDRAGDGAAASTTPRVGFDTTDLAQESDTRTEAFARLNALRAMITGFDVSGEQGRDLLAGYVTLRDELPSRDTDLVDAEIAVLTTFADVCELSRNRPGLDEGDLHDAVHSPREHFHSYLQSVDVDVHGLPDSFRSKLSRALSHYDVTSLDRTPVLDEAVYRLFVAQQRMENQVPVIAGLLDRWLTADSASLPPTPELAEALDRLIHATQVRYPLIGDIARNVRFKLFDAPAIDAVREHTFNSVRGNLAYLAERPDAPDHARRTDALVDCSEPLVDLLAQRISNPGALLEVVTRQYYRIHTLDDVKTFDRADRPIVTGTFHLAGDRIHLVSATSPVAELATTLGFVDELAGADAQNVSVDLYLSWPDAPDNGDELAIQLEDRLLQHPNATTWRRVTTTVIGADGDRVRQVTFRRASADGSVTGLVEDRIIRNMHPLTAQRLDIWRLKNFHGKALPSPADTYLYHIVAKENSADERLIAFAEVRGESTQLDKDGNIVAGRAIESALSACMDGIRRAQAQRRKRRFDNNRVVLYIWPLIDLPVEKLPAIARHLLPITLGAGLEEVALHARLQERPGDPIRTVKLRFSYRSGAGVTVAVIDPPTHPMQPLDAYTQKVQRSRTRGTVYPYELIPLLVRDSGTFRELDFDSTGHLVEVDRPYGHNTAGLIVGLVTTATDRYPEGMTRVALFGDPTKALGTVAEAECSRVVAGIDLAEKLGVPVEWFALSSGATISMSSGTENMDWVSRALRRIITFTQAGGEINVVVAGINVGAQPYWNAEATMLTHTKGILVMTPDSAMVLTGKQSLDYSGGVSAEDNFGIGGYDRVMGPNGQAQYWAPDLTAACDVLFAHYDHAYVAPGERFPRRAHTKDPVGRDIRSYPHVHPSSDFKTVGDIFSSKTNPERKKPFDIRTVMRGVVDQDHAVLERWADMAGAETSVVVDAHLAGYPVTVIGIESRTINRKGWFPADGPDLWTSGTLFPQSSKKTARAINAASGNRPLVVLANLSGFDGSPESLRNIQLEHGAEIGRAIVNFDGPIVFCVISRYHGGAFVVFSGALNDNMEVLAVEGSFASVIGGAPAAAVVFSREVNNRTAAHPEVQTLEKRLGAAEDDAERARIRVELAAARSSVRSEKLGEVAQEFEAVHNIDRAQNVGSVHRIVPAADLRPAIVAAVERGMARTLSGS</sequence>
<dbReference type="InterPro" id="IPR011054">
    <property type="entry name" value="Rudment_hybrid_motif"/>
</dbReference>
<name>A0A848K6F6_9NOCA</name>
<dbReference type="InterPro" id="IPR005481">
    <property type="entry name" value="BC-like_N"/>
</dbReference>
<keyword evidence="18" id="KW-1185">Reference proteome</keyword>
<evidence type="ECO:0000256" key="1">
    <source>
        <dbReference type="ARBA" id="ARBA00001953"/>
    </source>
</evidence>
<evidence type="ECO:0000259" key="16">
    <source>
        <dbReference type="PROSITE" id="PS50989"/>
    </source>
</evidence>
<dbReference type="InterPro" id="IPR013537">
    <property type="entry name" value="AcCoA_COase_cen"/>
</dbReference>
<dbReference type="Pfam" id="PF01039">
    <property type="entry name" value="Carboxyl_trans"/>
    <property type="match status" value="1"/>
</dbReference>
<evidence type="ECO:0000259" key="14">
    <source>
        <dbReference type="PROSITE" id="PS50975"/>
    </source>
</evidence>
<dbReference type="PROSITE" id="PS50968">
    <property type="entry name" value="BIOTINYL_LIPOYL"/>
    <property type="match status" value="1"/>
</dbReference>
<reference evidence="17 18" key="2">
    <citation type="submission" date="2020-06" db="EMBL/GenBank/DDBJ databases">
        <title>Antribacter stalactiti gen. nov., sp. nov., a new member of the family Nacardiaceae isolated from a cave.</title>
        <authorList>
            <person name="Kim I.S."/>
        </authorList>
    </citation>
    <scope>NUCLEOTIDE SEQUENCE [LARGE SCALE GENOMIC DNA]</scope>
    <source>
        <strain evidence="17 18">YC2-7</strain>
    </source>
</reference>
<organism evidence="17 18">
    <name type="scientific">Antrihabitans stalactiti</name>
    <dbReference type="NCBI Taxonomy" id="2584121"/>
    <lineage>
        <taxon>Bacteria</taxon>
        <taxon>Bacillati</taxon>
        <taxon>Actinomycetota</taxon>
        <taxon>Actinomycetes</taxon>
        <taxon>Mycobacteriales</taxon>
        <taxon>Nocardiaceae</taxon>
        <taxon>Antrihabitans</taxon>
    </lineage>
</organism>
<dbReference type="SUPFAM" id="SSF51246">
    <property type="entry name" value="Rudiment single hybrid motif"/>
    <property type="match status" value="1"/>
</dbReference>
<dbReference type="SUPFAM" id="SSF56059">
    <property type="entry name" value="Glutathione synthetase ATP-binding domain-like"/>
    <property type="match status" value="1"/>
</dbReference>
<feature type="domain" description="Biotin carboxylation" evidence="15">
    <location>
        <begin position="1"/>
        <end position="453"/>
    </location>
</feature>
<dbReference type="Proteomes" id="UP000535543">
    <property type="component" value="Unassembled WGS sequence"/>
</dbReference>
<dbReference type="InterPro" id="IPR011764">
    <property type="entry name" value="Biotin_carboxylation_dom"/>
</dbReference>
<dbReference type="SUPFAM" id="SSF52096">
    <property type="entry name" value="ClpP/crotonase"/>
    <property type="match status" value="2"/>
</dbReference>
<proteinExistence type="predicted"/>
<dbReference type="InterPro" id="IPR000089">
    <property type="entry name" value="Biotin_lipoyl"/>
</dbReference>
<evidence type="ECO:0000256" key="3">
    <source>
        <dbReference type="ARBA" id="ARBA00022516"/>
    </source>
</evidence>
<dbReference type="Gene3D" id="3.30.470.20">
    <property type="entry name" value="ATP-grasp fold, B domain"/>
    <property type="match status" value="1"/>
</dbReference>
<evidence type="ECO:0000256" key="6">
    <source>
        <dbReference type="ARBA" id="ARBA00022832"/>
    </source>
</evidence>
<comment type="cofactor">
    <cofactor evidence="1">
        <name>biotin</name>
        <dbReference type="ChEBI" id="CHEBI:57586"/>
    </cofactor>
</comment>
<dbReference type="GO" id="GO:0005524">
    <property type="term" value="F:ATP binding"/>
    <property type="evidence" value="ECO:0007669"/>
    <property type="project" value="UniProtKB-UniRule"/>
</dbReference>
<evidence type="ECO:0000256" key="11">
    <source>
        <dbReference type="ARBA" id="ARBA00048600"/>
    </source>
</evidence>
<dbReference type="RefSeq" id="WP_169585205.1">
    <property type="nucleotide sequence ID" value="NZ_VCQU01000001.1"/>
</dbReference>
<dbReference type="SUPFAM" id="SSF52440">
    <property type="entry name" value="PreATP-grasp domain"/>
    <property type="match status" value="1"/>
</dbReference>
<evidence type="ECO:0000256" key="9">
    <source>
        <dbReference type="ARBA" id="ARBA00023160"/>
    </source>
</evidence>
<dbReference type="Gene3D" id="2.40.50.100">
    <property type="match status" value="1"/>
</dbReference>
<reference evidence="17 18" key="1">
    <citation type="submission" date="2019-05" db="EMBL/GenBank/DDBJ databases">
        <authorList>
            <person name="Lee S.D."/>
        </authorList>
    </citation>
    <scope>NUCLEOTIDE SEQUENCE [LARGE SCALE GENOMIC DNA]</scope>
    <source>
        <strain evidence="17 18">YC2-7</strain>
    </source>
</reference>
<dbReference type="InterPro" id="IPR011053">
    <property type="entry name" value="Single_hybrid_motif"/>
</dbReference>
<dbReference type="EC" id="6.3.4.14" evidence="2"/>
<dbReference type="InterPro" id="IPR005482">
    <property type="entry name" value="Biotin_COase_C"/>
</dbReference>
<dbReference type="PROSITE" id="PS00867">
    <property type="entry name" value="CPSASE_2"/>
    <property type="match status" value="1"/>
</dbReference>
<accession>A0A848K6F6</accession>
<evidence type="ECO:0000313" key="17">
    <source>
        <dbReference type="EMBL" id="NMN93979.1"/>
    </source>
</evidence>
<dbReference type="PROSITE" id="PS50975">
    <property type="entry name" value="ATP_GRASP"/>
    <property type="match status" value="1"/>
</dbReference>
<keyword evidence="7 12" id="KW-0067">ATP-binding</keyword>
<dbReference type="InterPro" id="IPR034733">
    <property type="entry name" value="AcCoA_carboxyl_beta"/>
</dbReference>
<keyword evidence="3" id="KW-0444">Lipid biosynthesis</keyword>
<dbReference type="Pfam" id="PF08326">
    <property type="entry name" value="ACC_central"/>
    <property type="match status" value="1"/>
</dbReference>
<dbReference type="InterPro" id="IPR005479">
    <property type="entry name" value="CPAse_ATP-bd"/>
</dbReference>
<dbReference type="SMART" id="SM00878">
    <property type="entry name" value="Biotin_carb_C"/>
    <property type="match status" value="1"/>
</dbReference>
<dbReference type="Pfam" id="PF02786">
    <property type="entry name" value="CPSase_L_D2"/>
    <property type="match status" value="1"/>
</dbReference>
<dbReference type="PROSITE" id="PS50989">
    <property type="entry name" value="COA_CT_CTER"/>
    <property type="match status" value="1"/>
</dbReference>
<evidence type="ECO:0000256" key="4">
    <source>
        <dbReference type="ARBA" id="ARBA00022598"/>
    </source>
</evidence>
<evidence type="ECO:0000259" key="15">
    <source>
        <dbReference type="PROSITE" id="PS50979"/>
    </source>
</evidence>
<evidence type="ECO:0000256" key="8">
    <source>
        <dbReference type="ARBA" id="ARBA00023098"/>
    </source>
</evidence>
<feature type="domain" description="Lipoyl-binding" evidence="13">
    <location>
        <begin position="569"/>
        <end position="652"/>
    </location>
</feature>
<dbReference type="CDD" id="cd06850">
    <property type="entry name" value="biotinyl_domain"/>
    <property type="match status" value="1"/>
</dbReference>
<keyword evidence="9" id="KW-0275">Fatty acid biosynthesis</keyword>
<gene>
    <name evidence="17" type="ORF">FGL95_02890</name>
</gene>
<dbReference type="PANTHER" id="PTHR45728:SF3">
    <property type="entry name" value="ACETYL-COA CARBOXYLASE"/>
    <property type="match status" value="1"/>
</dbReference>
<dbReference type="InterPro" id="IPR011763">
    <property type="entry name" value="COA_CT_C"/>
</dbReference>
<evidence type="ECO:0000256" key="5">
    <source>
        <dbReference type="ARBA" id="ARBA00022741"/>
    </source>
</evidence>
<keyword evidence="5 12" id="KW-0547">Nucleotide-binding</keyword>
<dbReference type="GO" id="GO:0046872">
    <property type="term" value="F:metal ion binding"/>
    <property type="evidence" value="ECO:0007669"/>
    <property type="project" value="InterPro"/>
</dbReference>
<dbReference type="PROSITE" id="PS50979">
    <property type="entry name" value="BC"/>
    <property type="match status" value="1"/>
</dbReference>
<keyword evidence="6" id="KW-0276">Fatty acid metabolism</keyword>
<evidence type="ECO:0000256" key="2">
    <source>
        <dbReference type="ARBA" id="ARBA00013263"/>
    </source>
</evidence>
<evidence type="ECO:0000313" key="18">
    <source>
        <dbReference type="Proteomes" id="UP000535543"/>
    </source>
</evidence>
<dbReference type="Pfam" id="PF00289">
    <property type="entry name" value="Biotin_carb_N"/>
    <property type="match status" value="1"/>
</dbReference>
<dbReference type="FunFam" id="3.30.1490.20:FF:000003">
    <property type="entry name" value="acetyl-CoA carboxylase isoform X1"/>
    <property type="match status" value="1"/>
</dbReference>
<dbReference type="InterPro" id="IPR029045">
    <property type="entry name" value="ClpP/crotonase-like_dom_sf"/>
</dbReference>
<evidence type="ECO:0000256" key="12">
    <source>
        <dbReference type="PROSITE-ProRule" id="PRU00409"/>
    </source>
</evidence>